<evidence type="ECO:0000259" key="6">
    <source>
        <dbReference type="Pfam" id="PF00171"/>
    </source>
</evidence>
<dbReference type="AlphaFoldDB" id="A0A510HIB0"/>
<evidence type="ECO:0000313" key="8">
    <source>
        <dbReference type="Proteomes" id="UP000318065"/>
    </source>
</evidence>
<evidence type="ECO:0000256" key="2">
    <source>
        <dbReference type="ARBA" id="ARBA00023002"/>
    </source>
</evidence>
<evidence type="ECO:0000256" key="4">
    <source>
        <dbReference type="RuleBase" id="RU003345"/>
    </source>
</evidence>
<evidence type="ECO:0000313" key="7">
    <source>
        <dbReference type="EMBL" id="BBL79732.1"/>
    </source>
</evidence>
<dbReference type="InterPro" id="IPR015590">
    <property type="entry name" value="Aldehyde_DH_dom"/>
</dbReference>
<comment type="similarity">
    <text evidence="1 4">Belongs to the aldehyde dehydrogenase family.</text>
</comment>
<proteinExistence type="inferred from homology"/>
<dbReference type="PROSITE" id="PS00687">
    <property type="entry name" value="ALDEHYDE_DEHYDR_GLU"/>
    <property type="match status" value="1"/>
</dbReference>
<dbReference type="Proteomes" id="UP000318065">
    <property type="component" value="Chromosome"/>
</dbReference>
<keyword evidence="8" id="KW-1185">Reference proteome</keyword>
<dbReference type="RefSeq" id="WP_143527765.1">
    <property type="nucleotide sequence ID" value="NZ_AP019791.1"/>
</dbReference>
<dbReference type="InterPro" id="IPR016161">
    <property type="entry name" value="Ald_DH/histidinol_DH"/>
</dbReference>
<dbReference type="Gene3D" id="3.40.309.10">
    <property type="entry name" value="Aldehyde Dehydrogenase, Chain A, domain 2"/>
    <property type="match status" value="1"/>
</dbReference>
<dbReference type="Pfam" id="PF00171">
    <property type="entry name" value="Aldedh"/>
    <property type="match status" value="1"/>
</dbReference>
<dbReference type="InterPro" id="IPR016162">
    <property type="entry name" value="Ald_DH_N"/>
</dbReference>
<dbReference type="Gene3D" id="3.40.605.10">
    <property type="entry name" value="Aldehyde Dehydrogenase, Chain A, domain 1"/>
    <property type="match status" value="1"/>
</dbReference>
<feature type="active site" evidence="3">
    <location>
        <position position="256"/>
    </location>
</feature>
<dbReference type="GO" id="GO:0016620">
    <property type="term" value="F:oxidoreductase activity, acting on the aldehyde or oxo group of donors, NAD or NADP as acceptor"/>
    <property type="evidence" value="ECO:0007669"/>
    <property type="project" value="InterPro"/>
</dbReference>
<feature type="domain" description="Aldehyde dehydrogenase" evidence="6">
    <location>
        <begin position="28"/>
        <end position="482"/>
    </location>
</feature>
<keyword evidence="5" id="KW-0175">Coiled coil</keyword>
<dbReference type="OrthoDB" id="6882680at2"/>
<evidence type="ECO:0000256" key="1">
    <source>
        <dbReference type="ARBA" id="ARBA00009986"/>
    </source>
</evidence>
<reference evidence="7" key="1">
    <citation type="journal article" date="2019" name="Microbiol. Resour. Announc.">
        <title>Complete Genome Sequence of Rubrobacter xylanophilus Strain AA3-22, Isolated from Arima Onsen in Japan.</title>
        <authorList>
            <person name="Tomariguchi N."/>
            <person name="Miyazaki K."/>
        </authorList>
    </citation>
    <scope>NUCLEOTIDE SEQUENCE [LARGE SCALE GENOMIC DNA]</scope>
    <source>
        <strain evidence="7">AA3-22</strain>
    </source>
</reference>
<evidence type="ECO:0000256" key="3">
    <source>
        <dbReference type="PROSITE-ProRule" id="PRU10007"/>
    </source>
</evidence>
<evidence type="ECO:0000256" key="5">
    <source>
        <dbReference type="SAM" id="Coils"/>
    </source>
</evidence>
<dbReference type="InterPro" id="IPR029510">
    <property type="entry name" value="Ald_DH_CS_GLU"/>
</dbReference>
<dbReference type="FunFam" id="3.40.309.10:FF:000012">
    <property type="entry name" value="Betaine aldehyde dehydrogenase"/>
    <property type="match status" value="1"/>
</dbReference>
<sequence length="488" mass="52867">MGETRTREELRSHPAIIGGERVSPKRGFFEDIDPSTGEPCALVARCAREEVDRAIEAAREAHEETWRRTTPAERARVLHRISRLLNEKREEIARLESLDTGKPLSQARADAAVAARYFEFYANTIESFYGETIPALSDTLVYTLREPHGVTAHIIPWNYPIQISCRTVAPALATGNCCVLKPAEEAPLTALRLGELALEAGLPPGALNVVPGYGEEAGAALAAHDGIDHLAFTGSVEVGRLVGRSAAGNVVPVTLELGGKSPNIVLADADLERAVPVIVNSIIQNAGQTCSAGSRLLVESRMHEEVVERVASRFREIRMGPGPEDPDLGPIISEAQRERVKGYVEAGQREAELVTGGDIPDDPALPGGFYFEPTLFDGVSPEATIFREEIFGPVLVTSTFEDIEEAAALANATDYGLIAAVWTRDVGKAHWLARELRVGQVYVNTYGAGGGVELPFGGFKRSGHGREKGYEALYEYTRTKTVALNYAR</sequence>
<organism evidence="7 8">
    <name type="scientific">Rubrobacter xylanophilus</name>
    <dbReference type="NCBI Taxonomy" id="49319"/>
    <lineage>
        <taxon>Bacteria</taxon>
        <taxon>Bacillati</taxon>
        <taxon>Actinomycetota</taxon>
        <taxon>Rubrobacteria</taxon>
        <taxon>Rubrobacterales</taxon>
        <taxon>Rubrobacteraceae</taxon>
        <taxon>Rubrobacter</taxon>
    </lineage>
</organism>
<accession>A0A510HIB0</accession>
<dbReference type="InterPro" id="IPR016163">
    <property type="entry name" value="Ald_DH_C"/>
</dbReference>
<dbReference type="CDD" id="cd07109">
    <property type="entry name" value="ALDH_AAS00426"/>
    <property type="match status" value="1"/>
</dbReference>
<gene>
    <name evidence="7" type="ORF">RxyAA322_15860</name>
</gene>
<protein>
    <submittedName>
        <fullName evidence="7">Aldehyde dehydrogenase</fullName>
    </submittedName>
</protein>
<dbReference type="FunFam" id="3.40.605.10:FF:000007">
    <property type="entry name" value="NAD/NADP-dependent betaine aldehyde dehydrogenase"/>
    <property type="match status" value="1"/>
</dbReference>
<name>A0A510HIB0_9ACTN</name>
<dbReference type="SUPFAM" id="SSF53720">
    <property type="entry name" value="ALDH-like"/>
    <property type="match status" value="1"/>
</dbReference>
<dbReference type="PANTHER" id="PTHR11699">
    <property type="entry name" value="ALDEHYDE DEHYDROGENASE-RELATED"/>
    <property type="match status" value="1"/>
</dbReference>
<dbReference type="EMBL" id="AP019791">
    <property type="protein sequence ID" value="BBL79732.1"/>
    <property type="molecule type" value="Genomic_DNA"/>
</dbReference>
<feature type="coiled-coil region" evidence="5">
    <location>
        <begin position="44"/>
        <end position="98"/>
    </location>
</feature>
<keyword evidence="2 4" id="KW-0560">Oxidoreductase</keyword>